<dbReference type="AlphaFoldDB" id="X1CEH6"/>
<evidence type="ECO:0000313" key="1">
    <source>
        <dbReference type="EMBL" id="GAG82631.1"/>
    </source>
</evidence>
<name>X1CEH6_9ZZZZ</name>
<accession>X1CEH6</accession>
<comment type="caution">
    <text evidence="1">The sequence shown here is derived from an EMBL/GenBank/DDBJ whole genome shotgun (WGS) entry which is preliminary data.</text>
</comment>
<sequence>MALIDKKFMEGDVEHVHVYSEEMGKIHDIFMVGAEDFLLFRKGEFRNSKTAAEKHTSNIGKGLHYDFYVITVETKNNSEDIKKLEDMGVRVSKIPKEEAGNIRYFVNKNKFGFFIQIREKEYFGFIGSDPVVIQTLKEMFMQEFNKYSD</sequence>
<organism evidence="1">
    <name type="scientific">marine sediment metagenome</name>
    <dbReference type="NCBI Taxonomy" id="412755"/>
    <lineage>
        <taxon>unclassified sequences</taxon>
        <taxon>metagenomes</taxon>
        <taxon>ecological metagenomes</taxon>
    </lineage>
</organism>
<reference evidence="1" key="1">
    <citation type="journal article" date="2014" name="Front. Microbiol.">
        <title>High frequency of phylogenetically diverse reductive dehalogenase-homologous genes in deep subseafloor sedimentary metagenomes.</title>
        <authorList>
            <person name="Kawai M."/>
            <person name="Futagami T."/>
            <person name="Toyoda A."/>
            <person name="Takaki Y."/>
            <person name="Nishi S."/>
            <person name="Hori S."/>
            <person name="Arai W."/>
            <person name="Tsubouchi T."/>
            <person name="Morono Y."/>
            <person name="Uchiyama I."/>
            <person name="Ito T."/>
            <person name="Fujiyama A."/>
            <person name="Inagaki F."/>
            <person name="Takami H."/>
        </authorList>
    </citation>
    <scope>NUCLEOTIDE SEQUENCE</scope>
    <source>
        <strain evidence="1">Expedition CK06-06</strain>
    </source>
</reference>
<dbReference type="EMBL" id="BART01016510">
    <property type="protein sequence ID" value="GAG82631.1"/>
    <property type="molecule type" value="Genomic_DNA"/>
</dbReference>
<protein>
    <submittedName>
        <fullName evidence="1">Uncharacterized protein</fullName>
    </submittedName>
</protein>
<gene>
    <name evidence="1" type="ORF">S01H4_31731</name>
</gene>
<proteinExistence type="predicted"/>